<dbReference type="EMBL" id="JASPKZ010001236">
    <property type="protein sequence ID" value="KAJ9598208.1"/>
    <property type="molecule type" value="Genomic_DNA"/>
</dbReference>
<protein>
    <submittedName>
        <fullName evidence="1">Uncharacterized protein</fullName>
    </submittedName>
</protein>
<evidence type="ECO:0000313" key="1">
    <source>
        <dbReference type="EMBL" id="KAJ9598208.1"/>
    </source>
</evidence>
<reference evidence="1" key="1">
    <citation type="journal article" date="2023" name="IScience">
        <title>Live-bearing cockroach genome reveals convergent evolutionary mechanisms linked to viviparity in insects and beyond.</title>
        <authorList>
            <person name="Fouks B."/>
            <person name="Harrison M.C."/>
            <person name="Mikhailova A.A."/>
            <person name="Marchal E."/>
            <person name="English S."/>
            <person name="Carruthers M."/>
            <person name="Jennings E.C."/>
            <person name="Chiamaka E.L."/>
            <person name="Frigard R.A."/>
            <person name="Pippel M."/>
            <person name="Attardo G.M."/>
            <person name="Benoit J.B."/>
            <person name="Bornberg-Bauer E."/>
            <person name="Tobe S.S."/>
        </authorList>
    </citation>
    <scope>NUCLEOTIDE SEQUENCE</scope>
    <source>
        <strain evidence="1">Stay&amp;Tobe</strain>
    </source>
</reference>
<reference evidence="1" key="2">
    <citation type="submission" date="2023-05" db="EMBL/GenBank/DDBJ databases">
        <authorList>
            <person name="Fouks B."/>
        </authorList>
    </citation>
    <scope>NUCLEOTIDE SEQUENCE</scope>
    <source>
        <strain evidence="1">Stay&amp;Tobe</strain>
        <tissue evidence="1">Testes</tissue>
    </source>
</reference>
<feature type="non-terminal residue" evidence="1">
    <location>
        <position position="115"/>
    </location>
</feature>
<gene>
    <name evidence="1" type="ORF">L9F63_011112</name>
</gene>
<evidence type="ECO:0000313" key="2">
    <source>
        <dbReference type="Proteomes" id="UP001233999"/>
    </source>
</evidence>
<feature type="non-terminal residue" evidence="1">
    <location>
        <position position="1"/>
    </location>
</feature>
<organism evidence="1 2">
    <name type="scientific">Diploptera punctata</name>
    <name type="common">Pacific beetle cockroach</name>
    <dbReference type="NCBI Taxonomy" id="6984"/>
    <lineage>
        <taxon>Eukaryota</taxon>
        <taxon>Metazoa</taxon>
        <taxon>Ecdysozoa</taxon>
        <taxon>Arthropoda</taxon>
        <taxon>Hexapoda</taxon>
        <taxon>Insecta</taxon>
        <taxon>Pterygota</taxon>
        <taxon>Neoptera</taxon>
        <taxon>Polyneoptera</taxon>
        <taxon>Dictyoptera</taxon>
        <taxon>Blattodea</taxon>
        <taxon>Blaberoidea</taxon>
        <taxon>Blaberidae</taxon>
        <taxon>Diplopterinae</taxon>
        <taxon>Diploptera</taxon>
    </lineage>
</organism>
<keyword evidence="2" id="KW-1185">Reference proteome</keyword>
<proteinExistence type="predicted"/>
<name>A0AAD8AI58_DIPPU</name>
<sequence>PVISKMLVVLNKDIRFRTRTTIQGVSSYAKLESKMQKTQENFLMHTYIRKNLQYNICIYIYIQISVQHNFHQSQNMFPNDAPSHRPENMHQHILCNHFTRLAYAKKAQECEVWQT</sequence>
<comment type="caution">
    <text evidence="1">The sequence shown here is derived from an EMBL/GenBank/DDBJ whole genome shotgun (WGS) entry which is preliminary data.</text>
</comment>
<dbReference type="AlphaFoldDB" id="A0AAD8AI58"/>
<dbReference type="Proteomes" id="UP001233999">
    <property type="component" value="Unassembled WGS sequence"/>
</dbReference>
<accession>A0AAD8AI58</accession>